<evidence type="ECO:0000259" key="3">
    <source>
        <dbReference type="PROSITE" id="PS51462"/>
    </source>
</evidence>
<evidence type="ECO:0000256" key="1">
    <source>
        <dbReference type="ARBA" id="ARBA00001946"/>
    </source>
</evidence>
<comment type="caution">
    <text evidence="4">The sequence shown here is derived from an EMBL/GenBank/DDBJ whole genome shotgun (WGS) entry which is preliminary data.</text>
</comment>
<keyword evidence="2 4" id="KW-0378">Hydrolase</keyword>
<dbReference type="Proteomes" id="UP001652445">
    <property type="component" value="Unassembled WGS sequence"/>
</dbReference>
<feature type="domain" description="Nudix hydrolase" evidence="3">
    <location>
        <begin position="9"/>
        <end position="148"/>
    </location>
</feature>
<evidence type="ECO:0000313" key="4">
    <source>
        <dbReference type="EMBL" id="MCU6792866.1"/>
    </source>
</evidence>
<dbReference type="SUPFAM" id="SSF55811">
    <property type="entry name" value="Nudix"/>
    <property type="match status" value="1"/>
</dbReference>
<dbReference type="InterPro" id="IPR020084">
    <property type="entry name" value="NUDIX_hydrolase_CS"/>
</dbReference>
<evidence type="ECO:0000313" key="5">
    <source>
        <dbReference type="Proteomes" id="UP001652445"/>
    </source>
</evidence>
<organism evidence="4 5">
    <name type="scientific">Paenibacillus baimaensis</name>
    <dbReference type="NCBI Taxonomy" id="2982185"/>
    <lineage>
        <taxon>Bacteria</taxon>
        <taxon>Bacillati</taxon>
        <taxon>Bacillota</taxon>
        <taxon>Bacilli</taxon>
        <taxon>Bacillales</taxon>
        <taxon>Paenibacillaceae</taxon>
        <taxon>Paenibacillus</taxon>
    </lineage>
</organism>
<dbReference type="InterPro" id="IPR015797">
    <property type="entry name" value="NUDIX_hydrolase-like_dom_sf"/>
</dbReference>
<comment type="cofactor">
    <cofactor evidence="1">
        <name>Mg(2+)</name>
        <dbReference type="ChEBI" id="CHEBI:18420"/>
    </cofactor>
</comment>
<proteinExistence type="predicted"/>
<dbReference type="EMBL" id="JAOQIO010000034">
    <property type="protein sequence ID" value="MCU6792866.1"/>
    <property type="molecule type" value="Genomic_DNA"/>
</dbReference>
<dbReference type="Gene3D" id="3.90.79.10">
    <property type="entry name" value="Nucleoside Triphosphate Pyrophosphohydrolase"/>
    <property type="match status" value="1"/>
</dbReference>
<gene>
    <name evidence="4" type="ORF">OB236_12125</name>
</gene>
<accession>A0ABT2UFQ7</accession>
<evidence type="ECO:0000256" key="2">
    <source>
        <dbReference type="ARBA" id="ARBA00022801"/>
    </source>
</evidence>
<dbReference type="InterPro" id="IPR000086">
    <property type="entry name" value="NUDIX_hydrolase_dom"/>
</dbReference>
<dbReference type="PANTHER" id="PTHR43046">
    <property type="entry name" value="GDP-MANNOSE MANNOSYL HYDROLASE"/>
    <property type="match status" value="1"/>
</dbReference>
<dbReference type="GO" id="GO:0016787">
    <property type="term" value="F:hydrolase activity"/>
    <property type="evidence" value="ECO:0007669"/>
    <property type="project" value="UniProtKB-KW"/>
</dbReference>
<sequence>MDGITDNFYRHMGVYGISVDNERLLVIRKILGPYTGKFDLPGGRLESMESLELAVKREFREETGHTVKELKSIGVSDFFVLWTLKNNTVEHLHHIAVLYEASVDSGEQVVSVGAFEEQDSKGALWMSLTNVTPDNSSPLVLQAVDWIRSRTLPVVSGQFDYRNKC</sequence>
<protein>
    <submittedName>
        <fullName evidence="4">NUDIX hydrolase</fullName>
    </submittedName>
</protein>
<dbReference type="PROSITE" id="PS00893">
    <property type="entry name" value="NUDIX_BOX"/>
    <property type="match status" value="1"/>
</dbReference>
<dbReference type="RefSeq" id="WP_262684220.1">
    <property type="nucleotide sequence ID" value="NZ_JAOQIO010000034.1"/>
</dbReference>
<dbReference type="Pfam" id="PF00293">
    <property type="entry name" value="NUDIX"/>
    <property type="match status" value="1"/>
</dbReference>
<dbReference type="PANTHER" id="PTHR43046:SF14">
    <property type="entry name" value="MUTT_NUDIX FAMILY PROTEIN"/>
    <property type="match status" value="1"/>
</dbReference>
<dbReference type="CDD" id="cd04686">
    <property type="entry name" value="NUDIX_Hydrolase"/>
    <property type="match status" value="1"/>
</dbReference>
<dbReference type="PROSITE" id="PS51462">
    <property type="entry name" value="NUDIX"/>
    <property type="match status" value="1"/>
</dbReference>
<name>A0ABT2UFQ7_9BACL</name>
<reference evidence="4 5" key="1">
    <citation type="submission" date="2022-09" db="EMBL/GenBank/DDBJ databases">
        <authorList>
            <person name="Han X.L."/>
            <person name="Wang Q."/>
            <person name="Lu T."/>
        </authorList>
    </citation>
    <scope>NUCLEOTIDE SEQUENCE [LARGE SCALE GENOMIC DNA]</scope>
    <source>
        <strain evidence="4 5">WQ 127069</strain>
    </source>
</reference>
<keyword evidence="5" id="KW-1185">Reference proteome</keyword>